<organism evidence="2">
    <name type="scientific">hydrothermal vent metagenome</name>
    <dbReference type="NCBI Taxonomy" id="652676"/>
    <lineage>
        <taxon>unclassified sequences</taxon>
        <taxon>metagenomes</taxon>
        <taxon>ecological metagenomes</taxon>
    </lineage>
</organism>
<dbReference type="Gene3D" id="3.30.420.10">
    <property type="entry name" value="Ribonuclease H-like superfamily/Ribonuclease H"/>
    <property type="match status" value="1"/>
</dbReference>
<proteinExistence type="predicted"/>
<evidence type="ECO:0000313" key="2">
    <source>
        <dbReference type="EMBL" id="SFV70111.1"/>
    </source>
</evidence>
<dbReference type="SUPFAM" id="SSF53098">
    <property type="entry name" value="Ribonuclease H-like"/>
    <property type="match status" value="1"/>
</dbReference>
<dbReference type="CDD" id="cd06127">
    <property type="entry name" value="DEDDh"/>
    <property type="match status" value="1"/>
</dbReference>
<dbReference type="InterPro" id="IPR012337">
    <property type="entry name" value="RNaseH-like_sf"/>
</dbReference>
<reference evidence="2" key="1">
    <citation type="submission" date="2016-10" db="EMBL/GenBank/DDBJ databases">
        <authorList>
            <person name="de Groot N.N."/>
        </authorList>
    </citation>
    <scope>NUCLEOTIDE SEQUENCE</scope>
</reference>
<dbReference type="InterPro" id="IPR013520">
    <property type="entry name" value="Ribonucl_H"/>
</dbReference>
<dbReference type="GO" id="GO:0004527">
    <property type="term" value="F:exonuclease activity"/>
    <property type="evidence" value="ECO:0007669"/>
    <property type="project" value="UniProtKB-KW"/>
</dbReference>
<dbReference type="Pfam" id="PF20600">
    <property type="entry name" value="ExoX-like_C"/>
    <property type="match status" value="1"/>
</dbReference>
<sequence length="235" mass="27481">MLIFLDLQTTGIASEDVICAISLLYEAELVAEFINEGKKIPALASSIHNITNEMIAEGKPFKESKAFEILQNYNSDEHTLVMHNASFFLEKLLLHSLPWQGAIIDTSRVCKHLIPECEFFSLNFLRYELQLYREEERLKREYSIEYPLVAHDVRSDVIITKLLFAYLQEMATVEKMQELSFSKVLLEKLPFGKYQGKYIEEILQIDSKYLQWMLQLDDLDEDLRYSLKYYLEGAI</sequence>
<gene>
    <name evidence="2" type="ORF">MNB_SM-5-1003</name>
</gene>
<dbReference type="InterPro" id="IPR036397">
    <property type="entry name" value="RNaseH_sf"/>
</dbReference>
<dbReference type="SMART" id="SM00479">
    <property type="entry name" value="EXOIII"/>
    <property type="match status" value="1"/>
</dbReference>
<keyword evidence="2" id="KW-0540">Nuclease</keyword>
<accession>A0A1W1CWU2</accession>
<protein>
    <submittedName>
        <fullName evidence="2">Exonuclease</fullName>
    </submittedName>
</protein>
<name>A0A1W1CWU2_9ZZZZ</name>
<dbReference type="GO" id="GO:0003676">
    <property type="term" value="F:nucleic acid binding"/>
    <property type="evidence" value="ECO:0007669"/>
    <property type="project" value="InterPro"/>
</dbReference>
<dbReference type="InterPro" id="IPR046768">
    <property type="entry name" value="ExoX-like_C"/>
</dbReference>
<feature type="domain" description="Exonuclease" evidence="1">
    <location>
        <begin position="1"/>
        <end position="173"/>
    </location>
</feature>
<dbReference type="EMBL" id="FPHH01000132">
    <property type="protein sequence ID" value="SFV70111.1"/>
    <property type="molecule type" value="Genomic_DNA"/>
</dbReference>
<keyword evidence="2" id="KW-0378">Hydrolase</keyword>
<evidence type="ECO:0000259" key="1">
    <source>
        <dbReference type="SMART" id="SM00479"/>
    </source>
</evidence>
<keyword evidence="2" id="KW-0269">Exonuclease</keyword>
<dbReference type="AlphaFoldDB" id="A0A1W1CWU2"/>